<feature type="compositionally biased region" description="Acidic residues" evidence="5">
    <location>
        <begin position="147"/>
        <end position="158"/>
    </location>
</feature>
<feature type="region of interest" description="Disordered" evidence="5">
    <location>
        <begin position="140"/>
        <end position="221"/>
    </location>
</feature>
<evidence type="ECO:0000313" key="7">
    <source>
        <dbReference type="Proteomes" id="UP000236319"/>
    </source>
</evidence>
<dbReference type="VEuPathDB" id="PiroplasmaDB:BOVATA_036900"/>
<evidence type="ECO:0000256" key="2">
    <source>
        <dbReference type="ARBA" id="ARBA00008105"/>
    </source>
</evidence>
<evidence type="ECO:0000313" key="6">
    <source>
        <dbReference type="EMBL" id="GBE62197.1"/>
    </source>
</evidence>
<comment type="subcellular location">
    <subcellularLocation>
        <location evidence="1">Nucleus</location>
        <location evidence="1">Nucleolus</location>
    </subcellularLocation>
</comment>
<dbReference type="EMBL" id="BDSA01000004">
    <property type="protein sequence ID" value="GBE62197.1"/>
    <property type="molecule type" value="Genomic_DNA"/>
</dbReference>
<comment type="caution">
    <text evidence="6">The sequence shown here is derived from an EMBL/GenBank/DDBJ whole genome shotgun (WGS) entry which is preliminary data.</text>
</comment>
<proteinExistence type="inferred from homology"/>
<accession>A0A2H6KGU2</accession>
<dbReference type="GeneID" id="39875967"/>
<evidence type="ECO:0000256" key="4">
    <source>
        <dbReference type="ARBA" id="ARBA00023242"/>
    </source>
</evidence>
<dbReference type="OrthoDB" id="29058at2759"/>
<gene>
    <name evidence="6" type="ORF">BOVATA_036900</name>
</gene>
<keyword evidence="3" id="KW-0698">rRNA processing</keyword>
<feature type="compositionally biased region" description="Low complexity" evidence="5">
    <location>
        <begin position="200"/>
        <end position="212"/>
    </location>
</feature>
<dbReference type="InterPro" id="IPR007144">
    <property type="entry name" value="SSU_processome_Utp11"/>
</dbReference>
<evidence type="ECO:0000256" key="1">
    <source>
        <dbReference type="ARBA" id="ARBA00004604"/>
    </source>
</evidence>
<sequence length="278" mass="31368">MAEGLRHVVHRRVHLERSQPQARRARVGQFLEKKRDYKQRAERFHVMERRIRDLAAKARFRNEDEFNFKMVHGKLGDDGVVVLPSSSSVAVRKLDKKGQFRRSLEELDQNRFVLRHRSTVKGKRAQAAVTENATLLMDGGKHVTFDDSSDSDEGDDGESGSAAVSDTRGDSSDSEQLSDASEGSDSDSTPAPKTKRGKSSKAGSKADASTASRRSRATKRVREHLIAVSETIEAKRADDELRQRLDAERELRVAVHKKRQVRRARGSNVHVFPFERQK</sequence>
<protein>
    <submittedName>
        <fullName evidence="6">Probable u3 small nucleolar RNA-associated 11</fullName>
    </submittedName>
</protein>
<dbReference type="PANTHER" id="PTHR12838">
    <property type="entry name" value="U3 SMALL NUCLEOLAR RNA-ASSOCIATED PROTEIN 11"/>
    <property type="match status" value="1"/>
</dbReference>
<evidence type="ECO:0000256" key="5">
    <source>
        <dbReference type="SAM" id="MobiDB-lite"/>
    </source>
</evidence>
<dbReference type="GO" id="GO:0032040">
    <property type="term" value="C:small-subunit processome"/>
    <property type="evidence" value="ECO:0007669"/>
    <property type="project" value="InterPro"/>
</dbReference>
<evidence type="ECO:0000256" key="3">
    <source>
        <dbReference type="ARBA" id="ARBA00022552"/>
    </source>
</evidence>
<keyword evidence="4" id="KW-0539">Nucleus</keyword>
<dbReference type="Pfam" id="PF03998">
    <property type="entry name" value="Utp11"/>
    <property type="match status" value="1"/>
</dbReference>
<name>A0A2H6KGU2_9APIC</name>
<keyword evidence="7" id="KW-1185">Reference proteome</keyword>
<organism evidence="6 7">
    <name type="scientific">Babesia ovata</name>
    <dbReference type="NCBI Taxonomy" id="189622"/>
    <lineage>
        <taxon>Eukaryota</taxon>
        <taxon>Sar</taxon>
        <taxon>Alveolata</taxon>
        <taxon>Apicomplexa</taxon>
        <taxon>Aconoidasida</taxon>
        <taxon>Piroplasmida</taxon>
        <taxon>Babesiidae</taxon>
        <taxon>Babesia</taxon>
    </lineage>
</organism>
<dbReference type="PANTHER" id="PTHR12838:SF0">
    <property type="entry name" value="U3 SMALL NUCLEOLAR RNA-ASSOCIATED PROTEIN 11-RELATED"/>
    <property type="match status" value="1"/>
</dbReference>
<dbReference type="GO" id="GO:0006364">
    <property type="term" value="P:rRNA processing"/>
    <property type="evidence" value="ECO:0007669"/>
    <property type="project" value="UniProtKB-KW"/>
</dbReference>
<feature type="compositionally biased region" description="Polar residues" evidence="5">
    <location>
        <begin position="174"/>
        <end position="191"/>
    </location>
</feature>
<dbReference type="AlphaFoldDB" id="A0A2H6KGU2"/>
<reference evidence="6 7" key="1">
    <citation type="journal article" date="2017" name="BMC Genomics">
        <title>Whole-genome assembly of Babesia ovata and comparative genomics between closely related pathogens.</title>
        <authorList>
            <person name="Yamagishi J."/>
            <person name="Asada M."/>
            <person name="Hakimi H."/>
            <person name="Tanaka T.Q."/>
            <person name="Sugimoto C."/>
            <person name="Kawazu S."/>
        </authorList>
    </citation>
    <scope>NUCLEOTIDE SEQUENCE [LARGE SCALE GENOMIC DNA]</scope>
    <source>
        <strain evidence="6 7">Miyake</strain>
    </source>
</reference>
<comment type="similarity">
    <text evidence="2">Belongs to the UTP11 family.</text>
</comment>
<dbReference type="RefSeq" id="XP_028868440.1">
    <property type="nucleotide sequence ID" value="XM_029012607.1"/>
</dbReference>
<dbReference type="Proteomes" id="UP000236319">
    <property type="component" value="Unassembled WGS sequence"/>
</dbReference>